<dbReference type="PANTHER" id="PTHR11390:SF26">
    <property type="entry name" value="DNA TOPOISOMERASE 1"/>
    <property type="match status" value="1"/>
</dbReference>
<dbReference type="InterPro" id="IPR023406">
    <property type="entry name" value="Topo_IA_AS"/>
</dbReference>
<evidence type="ECO:0000313" key="11">
    <source>
        <dbReference type="EMBL" id="KON30261.1"/>
    </source>
</evidence>
<keyword evidence="6" id="KW-0799">Topoisomerase</keyword>
<dbReference type="InterPro" id="IPR013826">
    <property type="entry name" value="Topo_IA_cen_sub3"/>
</dbReference>
<dbReference type="InterPro" id="IPR013824">
    <property type="entry name" value="Topo_IA_cen_sub1"/>
</dbReference>
<evidence type="ECO:0000256" key="1">
    <source>
        <dbReference type="ARBA" id="ARBA00000213"/>
    </source>
</evidence>
<evidence type="ECO:0000256" key="5">
    <source>
        <dbReference type="ARBA" id="ARBA00022833"/>
    </source>
</evidence>
<evidence type="ECO:0000313" key="12">
    <source>
        <dbReference type="Proteomes" id="UP000037210"/>
    </source>
</evidence>
<dbReference type="CDD" id="cd00186">
    <property type="entry name" value="TOP1Ac"/>
    <property type="match status" value="1"/>
</dbReference>
<dbReference type="SMART" id="SM00437">
    <property type="entry name" value="TOP1Ac"/>
    <property type="match status" value="1"/>
</dbReference>
<dbReference type="Pfam" id="PF01131">
    <property type="entry name" value="Topoisom_bac"/>
    <property type="match status" value="1"/>
</dbReference>
<dbReference type="InterPro" id="IPR003602">
    <property type="entry name" value="Topo_IA_DNA-bd_dom"/>
</dbReference>
<dbReference type="PATRIC" id="fig|1685127.3.peg.1178"/>
<feature type="domain" description="Topo IA-type catalytic" evidence="10">
    <location>
        <begin position="108"/>
        <end position="523"/>
    </location>
</feature>
<evidence type="ECO:0000256" key="6">
    <source>
        <dbReference type="ARBA" id="ARBA00023029"/>
    </source>
</evidence>
<proteinExistence type="inferred from homology"/>
<dbReference type="GO" id="GO:0003917">
    <property type="term" value="F:DNA topoisomerase type I (single strand cut, ATP-independent) activity"/>
    <property type="evidence" value="ECO:0007669"/>
    <property type="project" value="UniProtKB-EC"/>
</dbReference>
<protein>
    <recommendedName>
        <fullName evidence="3">DNA topoisomerase</fullName>
        <ecNumber evidence="3">5.6.2.1</ecNumber>
    </recommendedName>
</protein>
<dbReference type="Gene3D" id="1.10.460.10">
    <property type="entry name" value="Topoisomerase I, domain 2"/>
    <property type="match status" value="1"/>
</dbReference>
<dbReference type="EC" id="5.6.2.1" evidence="3"/>
<dbReference type="GO" id="GO:0006281">
    <property type="term" value="P:DNA repair"/>
    <property type="evidence" value="ECO:0007669"/>
    <property type="project" value="TreeGrafter"/>
</dbReference>
<evidence type="ECO:0000256" key="7">
    <source>
        <dbReference type="ARBA" id="ARBA00023125"/>
    </source>
</evidence>
<evidence type="ECO:0000259" key="10">
    <source>
        <dbReference type="PROSITE" id="PS52039"/>
    </source>
</evidence>
<comment type="caution">
    <text evidence="11">The sequence shown here is derived from an EMBL/GenBank/DDBJ whole genome shotgun (WGS) entry which is preliminary data.</text>
</comment>
<dbReference type="GO" id="GO:0006310">
    <property type="term" value="P:DNA recombination"/>
    <property type="evidence" value="ECO:0007669"/>
    <property type="project" value="TreeGrafter"/>
</dbReference>
<sequence>MTRSTLVICEKPTAAKRIAQALDDAGMPESFRERGVPYFVAHRDGAELIVVSALGHLFTVAQKGGGWTYLLRHVCGGGSLDRARRMRYSTLTDQDIVGAWEKMSATLDFPLIEAGRARHEVDWLFGINLSRALTLSVKNATGYYRTLSSGRVQGPTLNFIKEREVEVRAFVPTPFWVIEAETEIDGKRYPLEYARPRIETEREAQEVEAACKGREGIIASIRSWRHGQPPPHPFSLGDLQREAYSQLRYSPRSTLRAAEGLYLDALISYPRTSSQRLPPSIDLAEILRGLGRRRAYADLAERLLSKPALRPRQGEKDDPAHPAIYPTGNTPGRLSKVQGRVYDLICRRFMATLGDPAVRQRMDAEVEVNGHLFRLRGSRIVEPGWMLFYKPYLREKEAVLPALREGQVLALVRLEAVRKQTKPPPRFNPGSLLKLMEDEMIGTKATRTDIIDTLFKRGYVDGSPIDITDLGFTIVETLGRYCPEILSVEMTRRLERDLELIQTGEVPAEAVVHEAIEALEPILRGFKSKERLIGAEINEALWAEQRLANVLGPCPSCGTGEIRLIRNKRTGKRFAGCSNYFNGSCDASFPLPQRGKIQPVGRSCPSCGAPIIRVIRRGRRPWELCINFDCPSKKKGGDHGG</sequence>
<dbReference type="InterPro" id="IPR013825">
    <property type="entry name" value="Topo_IA_cen_sub2"/>
</dbReference>
<dbReference type="NCBIfam" id="TIGR01057">
    <property type="entry name" value="topA_arch"/>
    <property type="match status" value="1"/>
</dbReference>
<evidence type="ECO:0000256" key="2">
    <source>
        <dbReference type="ARBA" id="ARBA00009446"/>
    </source>
</evidence>
<evidence type="ECO:0000256" key="4">
    <source>
        <dbReference type="ARBA" id="ARBA00022723"/>
    </source>
</evidence>
<evidence type="ECO:0000256" key="3">
    <source>
        <dbReference type="ARBA" id="ARBA00012891"/>
    </source>
</evidence>
<accession>A0A0M0BPP9</accession>
<comment type="catalytic activity">
    <reaction evidence="1">
        <text>ATP-independent breakage of single-stranded DNA, followed by passage and rejoining.</text>
        <dbReference type="EC" id="5.6.2.1"/>
    </reaction>
</comment>
<dbReference type="GO" id="GO:0046872">
    <property type="term" value="F:metal ion binding"/>
    <property type="evidence" value="ECO:0007669"/>
    <property type="project" value="UniProtKB-KW"/>
</dbReference>
<dbReference type="InterPro" id="IPR005739">
    <property type="entry name" value="TopoI_arch"/>
</dbReference>
<dbReference type="PROSITE" id="PS00396">
    <property type="entry name" value="TOPO_IA_1"/>
    <property type="match status" value="1"/>
</dbReference>
<dbReference type="PANTHER" id="PTHR11390">
    <property type="entry name" value="PROKARYOTIC DNA TOPOISOMERASE"/>
    <property type="match status" value="1"/>
</dbReference>
<dbReference type="SUPFAM" id="SSF56712">
    <property type="entry name" value="Prokaryotic type I DNA topoisomerase"/>
    <property type="match status" value="1"/>
</dbReference>
<dbReference type="Gene3D" id="3.40.50.140">
    <property type="match status" value="1"/>
</dbReference>
<dbReference type="PROSITE" id="PS52039">
    <property type="entry name" value="TOPO_IA_2"/>
    <property type="match status" value="1"/>
</dbReference>
<dbReference type="InterPro" id="IPR000380">
    <property type="entry name" value="Topo_IA"/>
</dbReference>
<dbReference type="InterPro" id="IPR023405">
    <property type="entry name" value="Topo_IA_core_domain"/>
</dbReference>
<organism evidence="11 12">
    <name type="scientific">miscellaneous Crenarchaeota group-15 archaeon DG-45</name>
    <dbReference type="NCBI Taxonomy" id="1685127"/>
    <lineage>
        <taxon>Archaea</taxon>
        <taxon>Candidatus Bathyarchaeota</taxon>
        <taxon>MCG-15</taxon>
    </lineage>
</organism>
<evidence type="ECO:0000256" key="9">
    <source>
        <dbReference type="SAM" id="MobiDB-lite"/>
    </source>
</evidence>
<feature type="region of interest" description="Disordered" evidence="9">
    <location>
        <begin position="307"/>
        <end position="330"/>
    </location>
</feature>
<dbReference type="InterPro" id="IPR003601">
    <property type="entry name" value="Topo_IA_2"/>
</dbReference>
<evidence type="ECO:0000256" key="8">
    <source>
        <dbReference type="ARBA" id="ARBA00023235"/>
    </source>
</evidence>
<gene>
    <name evidence="11" type="ORF">AC482_04310</name>
</gene>
<dbReference type="Gene3D" id="1.10.290.10">
    <property type="entry name" value="Topoisomerase I, domain 4"/>
    <property type="match status" value="1"/>
</dbReference>
<reference evidence="11 12" key="1">
    <citation type="submission" date="2015-06" db="EMBL/GenBank/DDBJ databases">
        <title>New insights into the roles of widespread benthic archaea in carbon and nitrogen cycling.</title>
        <authorList>
            <person name="Lazar C.S."/>
            <person name="Baker B.J."/>
            <person name="Seitz K.W."/>
            <person name="Hyde A.S."/>
            <person name="Dick G.J."/>
            <person name="Hinrichs K.-U."/>
            <person name="Teske A.P."/>
        </authorList>
    </citation>
    <scope>NUCLEOTIDE SEQUENCE [LARGE SCALE GENOMIC DNA]</scope>
    <source>
        <strain evidence="11">DG-45</strain>
    </source>
</reference>
<keyword evidence="7" id="KW-0238">DNA-binding</keyword>
<dbReference type="AlphaFoldDB" id="A0A0M0BPP9"/>
<dbReference type="EMBL" id="LFWZ01000036">
    <property type="protein sequence ID" value="KON30261.1"/>
    <property type="molecule type" value="Genomic_DNA"/>
</dbReference>
<dbReference type="GO" id="GO:0003677">
    <property type="term" value="F:DNA binding"/>
    <property type="evidence" value="ECO:0007669"/>
    <property type="project" value="UniProtKB-KW"/>
</dbReference>
<dbReference type="Gene3D" id="2.70.20.10">
    <property type="entry name" value="Topoisomerase I, domain 3"/>
    <property type="match status" value="1"/>
</dbReference>
<keyword evidence="8" id="KW-0413">Isomerase</keyword>
<dbReference type="SMART" id="SM00436">
    <property type="entry name" value="TOP1Bc"/>
    <property type="match status" value="1"/>
</dbReference>
<dbReference type="InterPro" id="IPR013497">
    <property type="entry name" value="Topo_IA_cen"/>
</dbReference>
<name>A0A0M0BPP9_9ARCH</name>
<keyword evidence="4" id="KW-0479">Metal-binding</keyword>
<keyword evidence="5" id="KW-0862">Zinc</keyword>
<dbReference type="PRINTS" id="PR00417">
    <property type="entry name" value="PRTPISMRASEI"/>
</dbReference>
<dbReference type="Proteomes" id="UP000037210">
    <property type="component" value="Unassembled WGS sequence"/>
</dbReference>
<dbReference type="GO" id="GO:0006265">
    <property type="term" value="P:DNA topological change"/>
    <property type="evidence" value="ECO:0007669"/>
    <property type="project" value="InterPro"/>
</dbReference>
<comment type="similarity">
    <text evidence="2">Belongs to the type IA topoisomerase family.</text>
</comment>